<proteinExistence type="predicted"/>
<dbReference type="Proteomes" id="UP000827721">
    <property type="component" value="Unassembled WGS sequence"/>
</dbReference>
<dbReference type="EMBL" id="JAFEMO010000013">
    <property type="protein sequence ID" value="KAH7550539.1"/>
    <property type="molecule type" value="Genomic_DNA"/>
</dbReference>
<gene>
    <name evidence="1" type="ORF">JRO89_XS13G0212300</name>
</gene>
<keyword evidence="2" id="KW-1185">Reference proteome</keyword>
<sequence>MVYSTCSSHSRKKVQHQQLEAKGIMAYAVMKPAKPSFEEPQEQINRIRITLSSMHVKNLEKGVVFAYLVVLR</sequence>
<name>A0ABQ8H9D9_9ROSI</name>
<comment type="caution">
    <text evidence="1">The sequence shown here is derived from an EMBL/GenBank/DDBJ whole genome shotgun (WGS) entry which is preliminary data.</text>
</comment>
<evidence type="ECO:0000313" key="1">
    <source>
        <dbReference type="EMBL" id="KAH7550539.1"/>
    </source>
</evidence>
<evidence type="ECO:0000313" key="2">
    <source>
        <dbReference type="Proteomes" id="UP000827721"/>
    </source>
</evidence>
<organism evidence="1 2">
    <name type="scientific">Xanthoceras sorbifolium</name>
    <dbReference type="NCBI Taxonomy" id="99658"/>
    <lineage>
        <taxon>Eukaryota</taxon>
        <taxon>Viridiplantae</taxon>
        <taxon>Streptophyta</taxon>
        <taxon>Embryophyta</taxon>
        <taxon>Tracheophyta</taxon>
        <taxon>Spermatophyta</taxon>
        <taxon>Magnoliopsida</taxon>
        <taxon>eudicotyledons</taxon>
        <taxon>Gunneridae</taxon>
        <taxon>Pentapetalae</taxon>
        <taxon>rosids</taxon>
        <taxon>malvids</taxon>
        <taxon>Sapindales</taxon>
        <taxon>Sapindaceae</taxon>
        <taxon>Xanthoceroideae</taxon>
        <taxon>Xanthoceras</taxon>
    </lineage>
</organism>
<reference evidence="1 2" key="1">
    <citation type="submission" date="2021-02" db="EMBL/GenBank/DDBJ databases">
        <title>Plant Genome Project.</title>
        <authorList>
            <person name="Zhang R.-G."/>
        </authorList>
    </citation>
    <scope>NUCLEOTIDE SEQUENCE [LARGE SCALE GENOMIC DNA]</scope>
    <source>
        <tissue evidence="1">Leaves</tissue>
    </source>
</reference>
<protein>
    <submittedName>
        <fullName evidence="1">Uncharacterized protein</fullName>
    </submittedName>
</protein>
<accession>A0ABQ8H9D9</accession>